<name>A0A921IUK3_9ACTN</name>
<dbReference type="InterPro" id="IPR011006">
    <property type="entry name" value="CheY-like_superfamily"/>
</dbReference>
<dbReference type="Pfam" id="PF00486">
    <property type="entry name" value="Trans_reg_C"/>
    <property type="match status" value="1"/>
</dbReference>
<evidence type="ECO:0000313" key="10">
    <source>
        <dbReference type="EMBL" id="HJG36359.1"/>
    </source>
</evidence>
<evidence type="ECO:0000259" key="8">
    <source>
        <dbReference type="PROSITE" id="PS50110"/>
    </source>
</evidence>
<keyword evidence="5" id="KW-0804">Transcription</keyword>
<keyword evidence="4 7" id="KW-0238">DNA-binding</keyword>
<dbReference type="Proteomes" id="UP000753256">
    <property type="component" value="Unassembled WGS sequence"/>
</dbReference>
<dbReference type="Pfam" id="PF00072">
    <property type="entry name" value="Response_reg"/>
    <property type="match status" value="1"/>
</dbReference>
<evidence type="ECO:0000256" key="2">
    <source>
        <dbReference type="ARBA" id="ARBA00023012"/>
    </source>
</evidence>
<dbReference type="PANTHER" id="PTHR48111:SF1">
    <property type="entry name" value="TWO-COMPONENT RESPONSE REGULATOR ORR33"/>
    <property type="match status" value="1"/>
</dbReference>
<dbReference type="InterPro" id="IPR039420">
    <property type="entry name" value="WalR-like"/>
</dbReference>
<dbReference type="InterPro" id="IPR016032">
    <property type="entry name" value="Sig_transdc_resp-reg_C-effctor"/>
</dbReference>
<dbReference type="CDD" id="cd00383">
    <property type="entry name" value="trans_reg_C"/>
    <property type="match status" value="1"/>
</dbReference>
<dbReference type="GO" id="GO:0000976">
    <property type="term" value="F:transcription cis-regulatory region binding"/>
    <property type="evidence" value="ECO:0007669"/>
    <property type="project" value="TreeGrafter"/>
</dbReference>
<sequence>MSTGFEHRVHLDMRILIADDKKDMVSVLKAMLKRDHYAVDAVYDGRSALEYALAGDYDCLVLDIMMPALDGLEVVSALRRSGNTVPVLLLTAKRDTEDRIAGLDVGADDYLAKPFSMEELLARVRACARRSAAFVPVVLTAGDLELVRTTFTLSCVGSASAPIRLPNKEYLIMKQLMRAKGQFITPDRMREHAWGYDEYVGINVIWTHVYKLRKALEDLGSRCVIRSGRGRGYVLEEEKDRRG</sequence>
<organism evidence="10 11">
    <name type="scientific">Enorma phocaeensis</name>
    <dbReference type="NCBI Taxonomy" id="1871019"/>
    <lineage>
        <taxon>Bacteria</taxon>
        <taxon>Bacillati</taxon>
        <taxon>Actinomycetota</taxon>
        <taxon>Coriobacteriia</taxon>
        <taxon>Coriobacteriales</taxon>
        <taxon>Coriobacteriaceae</taxon>
        <taxon>Enorma</taxon>
    </lineage>
</organism>
<feature type="domain" description="Response regulatory" evidence="8">
    <location>
        <begin position="14"/>
        <end position="128"/>
    </location>
</feature>
<dbReference type="InterPro" id="IPR001789">
    <property type="entry name" value="Sig_transdc_resp-reg_receiver"/>
</dbReference>
<gene>
    <name evidence="10" type="ORF">K8V70_00615</name>
</gene>
<dbReference type="SUPFAM" id="SSF52172">
    <property type="entry name" value="CheY-like"/>
    <property type="match status" value="1"/>
</dbReference>
<keyword evidence="3" id="KW-0805">Transcription regulation</keyword>
<comment type="caution">
    <text evidence="10">The sequence shown here is derived from an EMBL/GenBank/DDBJ whole genome shotgun (WGS) entry which is preliminary data.</text>
</comment>
<evidence type="ECO:0000256" key="7">
    <source>
        <dbReference type="PROSITE-ProRule" id="PRU01091"/>
    </source>
</evidence>
<dbReference type="GO" id="GO:0032993">
    <property type="term" value="C:protein-DNA complex"/>
    <property type="evidence" value="ECO:0007669"/>
    <property type="project" value="TreeGrafter"/>
</dbReference>
<feature type="modified residue" description="4-aspartylphosphate" evidence="6">
    <location>
        <position position="63"/>
    </location>
</feature>
<dbReference type="EMBL" id="DYUZ01000005">
    <property type="protein sequence ID" value="HJG36359.1"/>
    <property type="molecule type" value="Genomic_DNA"/>
</dbReference>
<evidence type="ECO:0000313" key="11">
    <source>
        <dbReference type="Proteomes" id="UP000753256"/>
    </source>
</evidence>
<evidence type="ECO:0000256" key="5">
    <source>
        <dbReference type="ARBA" id="ARBA00023163"/>
    </source>
</evidence>
<reference evidence="10" key="1">
    <citation type="journal article" date="2021" name="PeerJ">
        <title>Extensive microbial diversity within the chicken gut microbiome revealed by metagenomics and culture.</title>
        <authorList>
            <person name="Gilroy R."/>
            <person name="Ravi A."/>
            <person name="Getino M."/>
            <person name="Pursley I."/>
            <person name="Horton D.L."/>
            <person name="Alikhan N.F."/>
            <person name="Baker D."/>
            <person name="Gharbi K."/>
            <person name="Hall N."/>
            <person name="Watson M."/>
            <person name="Adriaenssens E.M."/>
            <person name="Foster-Nyarko E."/>
            <person name="Jarju S."/>
            <person name="Secka A."/>
            <person name="Antonio M."/>
            <person name="Oren A."/>
            <person name="Chaudhuri R.R."/>
            <person name="La Ragione R."/>
            <person name="Hildebrand F."/>
            <person name="Pallen M.J."/>
        </authorList>
    </citation>
    <scope>NUCLEOTIDE SEQUENCE</scope>
    <source>
        <strain evidence="10">ChiHjej13B12-9602</strain>
    </source>
</reference>
<dbReference type="InterPro" id="IPR036388">
    <property type="entry name" value="WH-like_DNA-bd_sf"/>
</dbReference>
<evidence type="ECO:0000259" key="9">
    <source>
        <dbReference type="PROSITE" id="PS51755"/>
    </source>
</evidence>
<feature type="domain" description="OmpR/PhoB-type" evidence="9">
    <location>
        <begin position="136"/>
        <end position="237"/>
    </location>
</feature>
<dbReference type="AlphaFoldDB" id="A0A921IUK3"/>
<accession>A0A921IUK3</accession>
<dbReference type="GO" id="GO:0005829">
    <property type="term" value="C:cytosol"/>
    <property type="evidence" value="ECO:0007669"/>
    <property type="project" value="TreeGrafter"/>
</dbReference>
<dbReference type="GO" id="GO:0006355">
    <property type="term" value="P:regulation of DNA-templated transcription"/>
    <property type="evidence" value="ECO:0007669"/>
    <property type="project" value="InterPro"/>
</dbReference>
<evidence type="ECO:0000256" key="1">
    <source>
        <dbReference type="ARBA" id="ARBA00022553"/>
    </source>
</evidence>
<dbReference type="RefSeq" id="WP_273188508.1">
    <property type="nucleotide sequence ID" value="NZ_DYUZ01000005.1"/>
</dbReference>
<keyword evidence="1 6" id="KW-0597">Phosphoprotein</keyword>
<reference evidence="10" key="2">
    <citation type="submission" date="2021-09" db="EMBL/GenBank/DDBJ databases">
        <authorList>
            <person name="Gilroy R."/>
        </authorList>
    </citation>
    <scope>NUCLEOTIDE SEQUENCE</scope>
    <source>
        <strain evidence="10">ChiHjej13B12-9602</strain>
    </source>
</reference>
<evidence type="ECO:0000256" key="4">
    <source>
        <dbReference type="ARBA" id="ARBA00023125"/>
    </source>
</evidence>
<feature type="DNA-binding region" description="OmpR/PhoB-type" evidence="7">
    <location>
        <begin position="136"/>
        <end position="237"/>
    </location>
</feature>
<dbReference type="Gene3D" id="3.40.50.2300">
    <property type="match status" value="1"/>
</dbReference>
<dbReference type="SMART" id="SM00862">
    <property type="entry name" value="Trans_reg_C"/>
    <property type="match status" value="1"/>
</dbReference>
<dbReference type="PROSITE" id="PS51755">
    <property type="entry name" value="OMPR_PHOB"/>
    <property type="match status" value="1"/>
</dbReference>
<dbReference type="PROSITE" id="PS50110">
    <property type="entry name" value="RESPONSE_REGULATORY"/>
    <property type="match status" value="1"/>
</dbReference>
<proteinExistence type="predicted"/>
<dbReference type="GO" id="GO:0000156">
    <property type="term" value="F:phosphorelay response regulator activity"/>
    <property type="evidence" value="ECO:0007669"/>
    <property type="project" value="TreeGrafter"/>
</dbReference>
<dbReference type="InterPro" id="IPR001867">
    <property type="entry name" value="OmpR/PhoB-type_DNA-bd"/>
</dbReference>
<evidence type="ECO:0000256" key="6">
    <source>
        <dbReference type="PROSITE-ProRule" id="PRU00169"/>
    </source>
</evidence>
<dbReference type="SMART" id="SM00448">
    <property type="entry name" value="REC"/>
    <property type="match status" value="1"/>
</dbReference>
<dbReference type="Gene3D" id="1.10.10.10">
    <property type="entry name" value="Winged helix-like DNA-binding domain superfamily/Winged helix DNA-binding domain"/>
    <property type="match status" value="1"/>
</dbReference>
<evidence type="ECO:0000256" key="3">
    <source>
        <dbReference type="ARBA" id="ARBA00023015"/>
    </source>
</evidence>
<keyword evidence="2" id="KW-0902">Two-component regulatory system</keyword>
<dbReference type="PANTHER" id="PTHR48111">
    <property type="entry name" value="REGULATOR OF RPOS"/>
    <property type="match status" value="1"/>
</dbReference>
<dbReference type="SUPFAM" id="SSF46894">
    <property type="entry name" value="C-terminal effector domain of the bipartite response regulators"/>
    <property type="match status" value="1"/>
</dbReference>
<protein>
    <submittedName>
        <fullName evidence="10">Response regulator transcription factor</fullName>
    </submittedName>
</protein>
<dbReference type="Gene3D" id="6.10.250.690">
    <property type="match status" value="1"/>
</dbReference>